<dbReference type="EMBL" id="CAIX01000277">
    <property type="protein sequence ID" value="CCI49149.1"/>
    <property type="molecule type" value="Genomic_DNA"/>
</dbReference>
<sequence length="991" mass="113666">MKQQNIALSFPESPTRRIHGKKASSPLSFQRNYELAFINETKLKRQPVSSPALLSETTESSVQIISKLGSRKYPIRETTKGSVIKPCSAYHDGKASSPDHFDRRRPPDTNYAGYSRFTATSPNNSEVKLAANDLKSKFPRSFLLESLDSATMKSVSSPKPNERVKTSPQKTDQARRDRNGVSSDRGNHDILKIHEKKSSMVFHNVEDAILYFAQNGAQARIKHVFLKRAVNPVMFRPYDLVVVEPDELQSEYFTMSSTGLVHVQEGEPSEFIALDEWIRESTLFNVITSFRFFKFYLVRKAFTGWIAQTHRQIFRYQQKKVRSKLFLAKKSFSRSLINVKTLMSVDVQSVSFMELKLQKTYDHISFMEHQATKRMEALKELEACIEKLQTILFQVCLDVKAAAKAKKTPESSTTPIVDVILGEKAKSIVHLKSEAMKEKKALKQAAEEASMIPDLIKLVDLITVESIGELVIQRCKMFLEEMKRETRKTGIFETTMFFDEEDVMRLTPTSDQIQYTVISMTNDIVTTATSVPRVLHFRHFAPYVAQNTVETADVCTIVTGSILFQTAQKDITGKVLQDFAEAFEYLKSFENIRPIYEYDKAWNLEEYVQRAHTVASLKAEMAQLIQWEKELDKMRVGHTIGILHVESRKLKQSLVPACSAKVDELKCLIRDLARTRCKKNLNEYKQLTQLLVQRPILLREFATFVQRIRSAIHSQKLLHKITNAVEDLYRLLAHHGVRVSSEDMVQLDDLRGIQEVCRKDMDSANAYVESRMEEMSEQLNKNIERLDEKVIQVNIQLRDAQFCSPIKYHDANQVKIQLEALKLKLTQYDDLAKQYSEYQALFTQSVPVYLNLQVTQDQMATLFALWSDIDVWQSLYNNIISLPFLELDFVVLREQVAAAYLQACDFDSSIKSEVTNFYKNDIADMKIKLDFLSGLGSTCIKDQHWEKVFILLGRAWYPGIHFTMQNLIDFGILDLKDTIAGICSNAAKELL</sequence>
<feature type="compositionally biased region" description="Basic and acidic residues" evidence="2">
    <location>
        <begin position="172"/>
        <end position="187"/>
    </location>
</feature>
<dbReference type="GO" id="GO:0051959">
    <property type="term" value="F:dynein light intermediate chain binding"/>
    <property type="evidence" value="ECO:0007669"/>
    <property type="project" value="InterPro"/>
</dbReference>
<comment type="caution">
    <text evidence="4">The sequence shown here is derived from an EMBL/GenBank/DDBJ whole genome shotgun (WGS) entry which is preliminary data.</text>
</comment>
<dbReference type="OrthoDB" id="126479at2759"/>
<proteinExistence type="predicted"/>
<dbReference type="AlphaFoldDB" id="A0A024GRF0"/>
<dbReference type="GO" id="GO:0030286">
    <property type="term" value="C:dynein complex"/>
    <property type="evidence" value="ECO:0007669"/>
    <property type="project" value="InterPro"/>
</dbReference>
<dbReference type="GO" id="GO:0007018">
    <property type="term" value="P:microtubule-based movement"/>
    <property type="evidence" value="ECO:0007669"/>
    <property type="project" value="InterPro"/>
</dbReference>
<keyword evidence="1" id="KW-0175">Coiled coil</keyword>
<feature type="region of interest" description="Disordered" evidence="2">
    <location>
        <begin position="151"/>
        <end position="187"/>
    </location>
</feature>
<reference evidence="4 5" key="1">
    <citation type="submission" date="2012-05" db="EMBL/GenBank/DDBJ databases">
        <title>Recombination and specialization in a pathogen metapopulation.</title>
        <authorList>
            <person name="Gardiner A."/>
            <person name="Kemen E."/>
            <person name="Schultz-Larsen T."/>
            <person name="MacLean D."/>
            <person name="Van Oosterhout C."/>
            <person name="Jones J.D.G."/>
        </authorList>
    </citation>
    <scope>NUCLEOTIDE SEQUENCE [LARGE SCALE GENOMIC DNA]</scope>
    <source>
        <strain evidence="4 5">Ac Nc2</strain>
    </source>
</reference>
<feature type="compositionally biased region" description="Basic and acidic residues" evidence="2">
    <location>
        <begin position="91"/>
        <end position="107"/>
    </location>
</feature>
<feature type="region of interest" description="Disordered" evidence="2">
    <location>
        <begin position="1"/>
        <end position="25"/>
    </location>
</feature>
<organism evidence="4 5">
    <name type="scientific">Albugo candida</name>
    <dbReference type="NCBI Taxonomy" id="65357"/>
    <lineage>
        <taxon>Eukaryota</taxon>
        <taxon>Sar</taxon>
        <taxon>Stramenopiles</taxon>
        <taxon>Oomycota</taxon>
        <taxon>Peronosporomycetes</taxon>
        <taxon>Albuginales</taxon>
        <taxon>Albuginaceae</taxon>
        <taxon>Albugo</taxon>
    </lineage>
</organism>
<dbReference type="GO" id="GO:0045505">
    <property type="term" value="F:dynein intermediate chain binding"/>
    <property type="evidence" value="ECO:0007669"/>
    <property type="project" value="InterPro"/>
</dbReference>
<evidence type="ECO:0000313" key="4">
    <source>
        <dbReference type="EMBL" id="CCI49149.1"/>
    </source>
</evidence>
<feature type="coiled-coil region" evidence="1">
    <location>
        <begin position="769"/>
        <end position="831"/>
    </location>
</feature>
<evidence type="ECO:0000313" key="5">
    <source>
        <dbReference type="Proteomes" id="UP000053237"/>
    </source>
</evidence>
<dbReference type="InterPro" id="IPR026983">
    <property type="entry name" value="DHC"/>
</dbReference>
<dbReference type="STRING" id="65357.A0A024GRF0"/>
<evidence type="ECO:0000256" key="1">
    <source>
        <dbReference type="SAM" id="Coils"/>
    </source>
</evidence>
<dbReference type="Pfam" id="PF08393">
    <property type="entry name" value="DHC_N2"/>
    <property type="match status" value="1"/>
</dbReference>
<dbReference type="Gene3D" id="1.10.287.2620">
    <property type="match status" value="1"/>
</dbReference>
<dbReference type="InParanoid" id="A0A024GRF0"/>
<accession>A0A024GRF0</accession>
<dbReference type="PANTHER" id="PTHR45703">
    <property type="entry name" value="DYNEIN HEAVY CHAIN"/>
    <property type="match status" value="1"/>
</dbReference>
<dbReference type="Proteomes" id="UP000053237">
    <property type="component" value="Unassembled WGS sequence"/>
</dbReference>
<keyword evidence="5" id="KW-1185">Reference proteome</keyword>
<name>A0A024GRF0_9STRA</name>
<feature type="domain" description="Dynein heavy chain linker" evidence="3">
    <location>
        <begin position="852"/>
        <end position="990"/>
    </location>
</feature>
<dbReference type="PANTHER" id="PTHR45703:SF35">
    <property type="entry name" value="DYNEIN HEAVY CHAIN"/>
    <property type="match status" value="1"/>
</dbReference>
<protein>
    <recommendedName>
        <fullName evidence="3">Dynein heavy chain linker domain-containing protein</fullName>
    </recommendedName>
</protein>
<evidence type="ECO:0000256" key="2">
    <source>
        <dbReference type="SAM" id="MobiDB-lite"/>
    </source>
</evidence>
<feature type="region of interest" description="Disordered" evidence="2">
    <location>
        <begin position="86"/>
        <end position="110"/>
    </location>
</feature>
<evidence type="ECO:0000259" key="3">
    <source>
        <dbReference type="Pfam" id="PF08393"/>
    </source>
</evidence>
<gene>
    <name evidence="4" type="ORF">BN9_104180</name>
</gene>
<dbReference type="InterPro" id="IPR013602">
    <property type="entry name" value="Dynein_heavy_linker"/>
</dbReference>